<proteinExistence type="predicted"/>
<dbReference type="Proteomes" id="UP000821853">
    <property type="component" value="Chromosome 4"/>
</dbReference>
<dbReference type="EMBL" id="JABSTR010000006">
    <property type="protein sequence ID" value="KAH9373348.1"/>
    <property type="molecule type" value="Genomic_DNA"/>
</dbReference>
<evidence type="ECO:0000313" key="2">
    <source>
        <dbReference type="Proteomes" id="UP000821853"/>
    </source>
</evidence>
<reference evidence="1 2" key="1">
    <citation type="journal article" date="2020" name="Cell">
        <title>Large-Scale Comparative Analyses of Tick Genomes Elucidate Their Genetic Diversity and Vector Capacities.</title>
        <authorList>
            <consortium name="Tick Genome and Microbiome Consortium (TIGMIC)"/>
            <person name="Jia N."/>
            <person name="Wang J."/>
            <person name="Shi W."/>
            <person name="Du L."/>
            <person name="Sun Y."/>
            <person name="Zhan W."/>
            <person name="Jiang J.F."/>
            <person name="Wang Q."/>
            <person name="Zhang B."/>
            <person name="Ji P."/>
            <person name="Bell-Sakyi L."/>
            <person name="Cui X.M."/>
            <person name="Yuan T.T."/>
            <person name="Jiang B.G."/>
            <person name="Yang W.F."/>
            <person name="Lam T.T."/>
            <person name="Chang Q.C."/>
            <person name="Ding S.J."/>
            <person name="Wang X.J."/>
            <person name="Zhu J.G."/>
            <person name="Ruan X.D."/>
            <person name="Zhao L."/>
            <person name="Wei J.T."/>
            <person name="Ye R.Z."/>
            <person name="Que T.C."/>
            <person name="Du C.H."/>
            <person name="Zhou Y.H."/>
            <person name="Cheng J.X."/>
            <person name="Dai P.F."/>
            <person name="Guo W.B."/>
            <person name="Han X.H."/>
            <person name="Huang E.J."/>
            <person name="Li L.F."/>
            <person name="Wei W."/>
            <person name="Gao Y.C."/>
            <person name="Liu J.Z."/>
            <person name="Shao H.Z."/>
            <person name="Wang X."/>
            <person name="Wang C.C."/>
            <person name="Yang T.C."/>
            <person name="Huo Q.B."/>
            <person name="Li W."/>
            <person name="Chen H.Y."/>
            <person name="Chen S.E."/>
            <person name="Zhou L.G."/>
            <person name="Ni X.B."/>
            <person name="Tian J.H."/>
            <person name="Sheng Y."/>
            <person name="Liu T."/>
            <person name="Pan Y.S."/>
            <person name="Xia L.Y."/>
            <person name="Li J."/>
            <person name="Zhao F."/>
            <person name="Cao W.C."/>
        </authorList>
    </citation>
    <scope>NUCLEOTIDE SEQUENCE [LARGE SCALE GENOMIC DNA]</scope>
    <source>
        <strain evidence="1">HaeL-2018</strain>
    </source>
</reference>
<dbReference type="PANTHER" id="PTHR21301:SF10">
    <property type="entry name" value="REVERSE TRANSCRIPTASE DOMAIN-CONTAINING PROTEIN"/>
    <property type="match status" value="1"/>
</dbReference>
<dbReference type="AlphaFoldDB" id="A0A9J6GG68"/>
<keyword evidence="2" id="KW-1185">Reference proteome</keyword>
<comment type="caution">
    <text evidence="1">The sequence shown here is derived from an EMBL/GenBank/DDBJ whole genome shotgun (WGS) entry which is preliminary data.</text>
</comment>
<accession>A0A9J6GG68</accession>
<name>A0A9J6GG68_HAELO</name>
<gene>
    <name evidence="1" type="ORF">HPB48_018401</name>
</gene>
<dbReference type="PANTHER" id="PTHR21301">
    <property type="entry name" value="REVERSE TRANSCRIPTASE"/>
    <property type="match status" value="1"/>
</dbReference>
<evidence type="ECO:0008006" key="3">
    <source>
        <dbReference type="Google" id="ProtNLM"/>
    </source>
</evidence>
<dbReference type="VEuPathDB" id="VectorBase:HLOH_044969"/>
<evidence type="ECO:0000313" key="1">
    <source>
        <dbReference type="EMBL" id="KAH9373348.1"/>
    </source>
</evidence>
<organism evidence="1 2">
    <name type="scientific">Haemaphysalis longicornis</name>
    <name type="common">Bush tick</name>
    <dbReference type="NCBI Taxonomy" id="44386"/>
    <lineage>
        <taxon>Eukaryota</taxon>
        <taxon>Metazoa</taxon>
        <taxon>Ecdysozoa</taxon>
        <taxon>Arthropoda</taxon>
        <taxon>Chelicerata</taxon>
        <taxon>Arachnida</taxon>
        <taxon>Acari</taxon>
        <taxon>Parasitiformes</taxon>
        <taxon>Ixodida</taxon>
        <taxon>Ixodoidea</taxon>
        <taxon>Ixodidae</taxon>
        <taxon>Haemaphysalinae</taxon>
        <taxon>Haemaphysalis</taxon>
    </lineage>
</organism>
<sequence>MEGYIDEFSSVPFQNATGVSVSGFLELLSFYLRSTFIRYDGKPCLQREGICIGSCITPILSDLFLSKLDTILAGRLDSMNVVRVFRSLDDYLFFLDCNFDVLECRVHDVLFIVKENFRPIECTFELPVNNSIQFLDINLTFQPNPTCWAYQPRSSKPLLPFHSAHSKLVKRLQMHHNRQE</sequence>
<dbReference type="OrthoDB" id="6514472at2759"/>
<protein>
    <recommendedName>
        <fullName evidence="3">Reverse transcriptase domain-containing protein</fullName>
    </recommendedName>
</protein>